<protein>
    <recommendedName>
        <fullName evidence="3">PD-(D/E)XK nuclease superfamily protein</fullName>
    </recommendedName>
</protein>
<dbReference type="Proteomes" id="UP001596328">
    <property type="component" value="Unassembled WGS sequence"/>
</dbReference>
<proteinExistence type="predicted"/>
<sequence>MTNPLFSTYTQGENRITSTVMAVFGHISNSLTEDILEVLLDESDFSLLTIENQVTGVKSVPDAAIRSSSAIWFETKTVKDAVGQDQLERHLKALDQDDSDEQRLVALTPDAEEPREVKAIDDDRLVWANFSSLVDAIESLLDRDLGTTEDVVAIPTEREAFLLRELVRFIYDEDLVSGKEDRVLVVAARKAWPEYEDHTIYFCQPGRSFKPVEHMAFYTDGEIKPAVPQVVDRVDDVLLTETGIEKRDELSSSQREELHGIIDSEYQRHGDRNQVLFLEEDFTLSEPVRNDKTASDSDRGVAFVQGHRYVSLSALQSDPSGTTDLEE</sequence>
<reference evidence="1 2" key="1">
    <citation type="journal article" date="2019" name="Int. J. Syst. Evol. Microbiol.">
        <title>The Global Catalogue of Microorganisms (GCM) 10K type strain sequencing project: providing services to taxonomists for standard genome sequencing and annotation.</title>
        <authorList>
            <consortium name="The Broad Institute Genomics Platform"/>
            <consortium name="The Broad Institute Genome Sequencing Center for Infectious Disease"/>
            <person name="Wu L."/>
            <person name="Ma J."/>
        </authorList>
    </citation>
    <scope>NUCLEOTIDE SEQUENCE [LARGE SCALE GENOMIC DNA]</scope>
    <source>
        <strain evidence="1 2">NBRC 111368</strain>
    </source>
</reference>
<accession>A0ABD5RW71</accession>
<name>A0ABD5RW71_9EURY</name>
<evidence type="ECO:0000313" key="2">
    <source>
        <dbReference type="Proteomes" id="UP001596328"/>
    </source>
</evidence>
<evidence type="ECO:0008006" key="3">
    <source>
        <dbReference type="Google" id="ProtNLM"/>
    </source>
</evidence>
<evidence type="ECO:0000313" key="1">
    <source>
        <dbReference type="EMBL" id="MFC6723467.1"/>
    </source>
</evidence>
<dbReference type="AlphaFoldDB" id="A0ABD5RW71"/>
<keyword evidence="2" id="KW-1185">Reference proteome</keyword>
<dbReference type="EMBL" id="JBHSWU010000019">
    <property type="protein sequence ID" value="MFC6723467.1"/>
    <property type="molecule type" value="Genomic_DNA"/>
</dbReference>
<comment type="caution">
    <text evidence="1">The sequence shown here is derived from an EMBL/GenBank/DDBJ whole genome shotgun (WGS) entry which is preliminary data.</text>
</comment>
<gene>
    <name evidence="1" type="ORF">ACFQE1_03495</name>
</gene>
<organism evidence="1 2">
    <name type="scientific">Halobium palmae</name>
    <dbReference type="NCBI Taxonomy" id="1776492"/>
    <lineage>
        <taxon>Archaea</taxon>
        <taxon>Methanobacteriati</taxon>
        <taxon>Methanobacteriota</taxon>
        <taxon>Stenosarchaea group</taxon>
        <taxon>Halobacteria</taxon>
        <taxon>Halobacteriales</taxon>
        <taxon>Haloferacaceae</taxon>
        <taxon>Halobium</taxon>
    </lineage>
</organism>